<dbReference type="GO" id="GO:0015833">
    <property type="term" value="P:peptide transport"/>
    <property type="evidence" value="ECO:0007669"/>
    <property type="project" value="TreeGrafter"/>
</dbReference>
<dbReference type="AlphaFoldDB" id="A0A6B1DTJ7"/>
<organism evidence="4">
    <name type="scientific">Caldilineaceae bacterium SB0662_bin_9</name>
    <dbReference type="NCBI Taxonomy" id="2605258"/>
    <lineage>
        <taxon>Bacteria</taxon>
        <taxon>Bacillati</taxon>
        <taxon>Chloroflexota</taxon>
        <taxon>Caldilineae</taxon>
        <taxon>Caldilineales</taxon>
        <taxon>Caldilineaceae</taxon>
    </lineage>
</organism>
<dbReference type="Gene3D" id="3.10.105.10">
    <property type="entry name" value="Dipeptide-binding Protein, Domain 3"/>
    <property type="match status" value="1"/>
</dbReference>
<dbReference type="GO" id="GO:1904680">
    <property type="term" value="F:peptide transmembrane transporter activity"/>
    <property type="evidence" value="ECO:0007669"/>
    <property type="project" value="TreeGrafter"/>
</dbReference>
<dbReference type="InterPro" id="IPR006311">
    <property type="entry name" value="TAT_signal"/>
</dbReference>
<dbReference type="PROSITE" id="PS51318">
    <property type="entry name" value="TAT"/>
    <property type="match status" value="1"/>
</dbReference>
<feature type="domain" description="Solute-binding protein family 5" evidence="3">
    <location>
        <begin position="135"/>
        <end position="537"/>
    </location>
</feature>
<dbReference type="CDD" id="cd08500">
    <property type="entry name" value="PBP2_NikA_DppA_OppA_like_4"/>
    <property type="match status" value="1"/>
</dbReference>
<dbReference type="GO" id="GO:0005886">
    <property type="term" value="C:plasma membrane"/>
    <property type="evidence" value="ECO:0007669"/>
    <property type="project" value="UniProtKB-SubCell"/>
</dbReference>
<gene>
    <name evidence="4" type="ORF">F4Y08_06695</name>
</gene>
<comment type="subcellular location">
    <subcellularLocation>
        <location evidence="1">Cell membrane</location>
        <topology evidence="1">Lipid-anchor</topology>
    </subcellularLocation>
</comment>
<reference evidence="4" key="1">
    <citation type="submission" date="2019-09" db="EMBL/GenBank/DDBJ databases">
        <title>Characterisation of the sponge microbiome using genome-centric metagenomics.</title>
        <authorList>
            <person name="Engelberts J.P."/>
            <person name="Robbins S.J."/>
            <person name="De Goeij J.M."/>
            <person name="Aranda M."/>
            <person name="Bell S.C."/>
            <person name="Webster N.S."/>
        </authorList>
    </citation>
    <scope>NUCLEOTIDE SEQUENCE</scope>
    <source>
        <strain evidence="4">SB0662_bin_9</strain>
    </source>
</reference>
<evidence type="ECO:0000256" key="2">
    <source>
        <dbReference type="SAM" id="MobiDB-lite"/>
    </source>
</evidence>
<name>A0A6B1DTJ7_9CHLR</name>
<accession>A0A6B1DTJ7</accession>
<feature type="region of interest" description="Disordered" evidence="2">
    <location>
        <begin position="34"/>
        <end position="53"/>
    </location>
</feature>
<sequence length="672" mass="75608">MTRKQTRTHAFSRREFIRLSAVTTAGAVAVACGTGGEPAAEEPAPAAEAPAPAADAAMDMGTYKEAPMLADMVSSGALPPVDERLPSNPGVLPNAGGSNGNYGGVMRRGFRGVSDRWGPTKMQDRGLGWYDQDLNVQPRLAESWEINEDATAWTFNLREGAKWSDGAPFTSADLLWWYENDMLNTDINPSVHPRWQSGGETMGLSAGDDYSATYTFNEPKPLFIYETLRTTRRIYLPGHYLSQFHMELTDDQDGLQAATEEAGFNAWNEYYEDRRWWYLNPDLPSLGPWKAANELSNELFVMERNPYFPFVDSGGQQLPYIDHVNHRLFETPDVFELRIINGEIDFQGRHVSLDSFTLFKENEESGDYSVYLGYASGHTAIQLNQTTKNPRLRELFQNSDVRKALSVAVDRVTLNELVFDGLLTPRQYSPLNSSPQANMAQASAYIEYDPDMANQLLDAAGYSEKNDAGQRLWPGTDEVLSFIVEGTASPGTQGEDAILQIVKYFAEVGITATYQYFERSLYTEHFRANEIEAAFWGGDRTVLPIVAPWIFEGTMIDRPWGVAWGLYRNTDGVDPNSEEPPEGHWIWDIWEIMDQINVEPSDARRNELFTQVLDIWAEELPMIGYLGEAPKLVIVKNGFMGYLEGFPLDDTTGDEHLLHTETYYWDNPADHS</sequence>
<comment type="caution">
    <text evidence="4">The sequence shown here is derived from an EMBL/GenBank/DDBJ whole genome shotgun (WGS) entry which is preliminary data.</text>
</comment>
<dbReference type="PROSITE" id="PS51257">
    <property type="entry name" value="PROKAR_LIPOPROTEIN"/>
    <property type="match status" value="1"/>
</dbReference>
<evidence type="ECO:0000313" key="4">
    <source>
        <dbReference type="EMBL" id="MYD90013.1"/>
    </source>
</evidence>
<dbReference type="InterPro" id="IPR023765">
    <property type="entry name" value="SBP_5_CS"/>
</dbReference>
<dbReference type="PROSITE" id="PS01040">
    <property type="entry name" value="SBP_BACTERIAL_5"/>
    <property type="match status" value="1"/>
</dbReference>
<dbReference type="Pfam" id="PF00496">
    <property type="entry name" value="SBP_bac_5"/>
    <property type="match status" value="1"/>
</dbReference>
<dbReference type="PANTHER" id="PTHR30290:SF62">
    <property type="entry name" value="OLIGOPEPTIDE ABC TRANSPORTER, PERIPLASMIC OLIGOPEPTIDE-BINDING PROTEIN"/>
    <property type="match status" value="1"/>
</dbReference>
<dbReference type="SUPFAM" id="SSF53850">
    <property type="entry name" value="Periplasmic binding protein-like II"/>
    <property type="match status" value="1"/>
</dbReference>
<dbReference type="PANTHER" id="PTHR30290">
    <property type="entry name" value="PERIPLASMIC BINDING COMPONENT OF ABC TRANSPORTER"/>
    <property type="match status" value="1"/>
</dbReference>
<proteinExistence type="predicted"/>
<evidence type="ECO:0000256" key="1">
    <source>
        <dbReference type="ARBA" id="ARBA00004193"/>
    </source>
</evidence>
<protein>
    <submittedName>
        <fullName evidence="4">ABC transporter substrate-binding protein</fullName>
    </submittedName>
</protein>
<dbReference type="InterPro" id="IPR000914">
    <property type="entry name" value="SBP_5_dom"/>
</dbReference>
<dbReference type="Gene3D" id="3.40.190.10">
    <property type="entry name" value="Periplasmic binding protein-like II"/>
    <property type="match status" value="1"/>
</dbReference>
<dbReference type="EMBL" id="VXPY01000041">
    <property type="protein sequence ID" value="MYD90013.1"/>
    <property type="molecule type" value="Genomic_DNA"/>
</dbReference>
<evidence type="ECO:0000259" key="3">
    <source>
        <dbReference type="Pfam" id="PF00496"/>
    </source>
</evidence>
<dbReference type="InterPro" id="IPR039424">
    <property type="entry name" value="SBP_5"/>
</dbReference>